<dbReference type="Proteomes" id="UP001357223">
    <property type="component" value="Chromosome"/>
</dbReference>
<dbReference type="PANTHER" id="PTHR21240:SF28">
    <property type="entry name" value="ISO-OROTATE DECARBOXYLASE (EUROFUNG)"/>
    <property type="match status" value="1"/>
</dbReference>
<dbReference type="InterPro" id="IPR032465">
    <property type="entry name" value="ACMSD"/>
</dbReference>
<feature type="domain" description="Amidohydrolase-related" evidence="2">
    <location>
        <begin position="89"/>
        <end position="298"/>
    </location>
</feature>
<evidence type="ECO:0000313" key="3">
    <source>
        <dbReference type="EMBL" id="WVX80967.1"/>
    </source>
</evidence>
<keyword evidence="4" id="KW-1185">Reference proteome</keyword>
<dbReference type="RefSeq" id="WP_338449897.1">
    <property type="nucleotide sequence ID" value="NZ_CP137640.1"/>
</dbReference>
<reference evidence="3 4" key="1">
    <citation type="submission" date="2023-10" db="EMBL/GenBank/DDBJ databases">
        <title>Niallia locisalis sp.nov. isolated from a salt pond sample.</title>
        <authorList>
            <person name="Li X.-J."/>
            <person name="Dong L."/>
        </authorList>
    </citation>
    <scope>NUCLEOTIDE SEQUENCE [LARGE SCALE GENOMIC DNA]</scope>
    <source>
        <strain evidence="3 4">DSM 29761</strain>
    </source>
</reference>
<dbReference type="Gene3D" id="3.20.20.140">
    <property type="entry name" value="Metal-dependent hydrolases"/>
    <property type="match status" value="1"/>
</dbReference>
<evidence type="ECO:0000256" key="1">
    <source>
        <dbReference type="ARBA" id="ARBA00023239"/>
    </source>
</evidence>
<keyword evidence="1" id="KW-0456">Lyase</keyword>
<dbReference type="InterPro" id="IPR032466">
    <property type="entry name" value="Metal_Hydrolase"/>
</dbReference>
<organism evidence="3 4">
    <name type="scientific">Niallia oryzisoli</name>
    <dbReference type="NCBI Taxonomy" id="1737571"/>
    <lineage>
        <taxon>Bacteria</taxon>
        <taxon>Bacillati</taxon>
        <taxon>Bacillota</taxon>
        <taxon>Bacilli</taxon>
        <taxon>Bacillales</taxon>
        <taxon>Bacillaceae</taxon>
        <taxon>Niallia</taxon>
    </lineage>
</organism>
<evidence type="ECO:0000313" key="4">
    <source>
        <dbReference type="Proteomes" id="UP001357223"/>
    </source>
</evidence>
<dbReference type="Pfam" id="PF04909">
    <property type="entry name" value="Amidohydro_2"/>
    <property type="match status" value="1"/>
</dbReference>
<dbReference type="PANTHER" id="PTHR21240">
    <property type="entry name" value="2-AMINO-3-CARBOXYLMUCONATE-6-SEMIALDEHYDE DECARBOXYLASE"/>
    <property type="match status" value="1"/>
</dbReference>
<proteinExistence type="predicted"/>
<dbReference type="InterPro" id="IPR006680">
    <property type="entry name" value="Amidohydro-rel"/>
</dbReference>
<name>A0ABZ2CCC6_9BACI</name>
<accession>A0ABZ2CCC6</accession>
<protein>
    <submittedName>
        <fullName evidence="3">Amidohydrolase family protein</fullName>
    </submittedName>
</protein>
<dbReference type="EMBL" id="CP137640">
    <property type="protein sequence ID" value="WVX80967.1"/>
    <property type="molecule type" value="Genomic_DNA"/>
</dbReference>
<gene>
    <name evidence="3" type="ORF">R4Z09_27745</name>
</gene>
<evidence type="ECO:0000259" key="2">
    <source>
        <dbReference type="Pfam" id="PF04909"/>
    </source>
</evidence>
<dbReference type="SUPFAM" id="SSF51556">
    <property type="entry name" value="Metallo-dependent hydrolases"/>
    <property type="match status" value="1"/>
</dbReference>
<sequence>MYDFHTHFIPEDVLYWLKENKKTVHAEWIKKEKNKEEFLTVNKKWGFELKKSFIDLELYQQEQEKTGVTHSLISPIPQLFMYDFPLDISIDISRVYNQALADLVKDTPEKFSAVGTVPLAYPVKAAQVLHEAMNIGLKGAIIGPGIGQHMLSDPFFQPFFEEANRMKAILFIHPLLSEDPRLKRRMMPNLIGIPWETTVCATDILLSGLIDQYPNLKILFAHGGGFLPYQIGRLDKGYEQWKPVSSQLQAPPSEYLRCFWYDTVLWDQNSIDFLVKTVGEDRVVAGSDYPFDLCAWPPIEISDKGAHSLLGEVLVNNK</sequence>